<dbReference type="SUPFAM" id="SSF103506">
    <property type="entry name" value="Mitochondrial carrier"/>
    <property type="match status" value="1"/>
</dbReference>
<evidence type="ECO:0000256" key="4">
    <source>
        <dbReference type="ARBA" id="ARBA00022692"/>
    </source>
</evidence>
<dbReference type="InterPro" id="IPR023395">
    <property type="entry name" value="MCP_dom_sf"/>
</dbReference>
<evidence type="ECO:0000256" key="1">
    <source>
        <dbReference type="ARBA" id="ARBA00004141"/>
    </source>
</evidence>
<dbReference type="OrthoDB" id="784307at2759"/>
<dbReference type="GO" id="GO:0140021">
    <property type="term" value="P:mitochondrial ADP transmembrane transport"/>
    <property type="evidence" value="ECO:0007669"/>
    <property type="project" value="InterPro"/>
</dbReference>
<dbReference type="Pfam" id="PF00153">
    <property type="entry name" value="Mito_carr"/>
    <property type="match status" value="1"/>
</dbReference>
<dbReference type="PANTHER" id="PTHR45635">
    <property type="entry name" value="ADP,ATP CARRIER PROTEIN 1-RELATED-RELATED"/>
    <property type="match status" value="1"/>
</dbReference>
<reference evidence="12" key="2">
    <citation type="submission" date="2019-07" db="EMBL/GenBank/DDBJ databases">
        <authorList>
            <person name="Yang Y."/>
            <person name="Bocs S."/>
            <person name="Baudouin L."/>
        </authorList>
    </citation>
    <scope>NUCLEOTIDE SEQUENCE</scope>
    <source>
        <tissue evidence="12">Spear leaf of Hainan Tall coconut</tissue>
    </source>
</reference>
<dbReference type="Proteomes" id="UP000797356">
    <property type="component" value="Chromosome 12"/>
</dbReference>
<evidence type="ECO:0000256" key="9">
    <source>
        <dbReference type="PROSITE-ProRule" id="PRU00282"/>
    </source>
</evidence>
<evidence type="ECO:0000256" key="7">
    <source>
        <dbReference type="ARBA" id="ARBA00023136"/>
    </source>
</evidence>
<comment type="catalytic activity">
    <reaction evidence="8">
        <text>ADP(in) + ATP(out) = ADP(out) + ATP(in)</text>
        <dbReference type="Rhea" id="RHEA:34999"/>
        <dbReference type="ChEBI" id="CHEBI:30616"/>
        <dbReference type="ChEBI" id="CHEBI:456216"/>
    </reaction>
    <physiologicalReaction direction="left-to-right" evidence="8">
        <dbReference type="Rhea" id="RHEA:35000"/>
    </physiologicalReaction>
</comment>
<evidence type="ECO:0000256" key="5">
    <source>
        <dbReference type="ARBA" id="ARBA00022737"/>
    </source>
</evidence>
<dbReference type="PRINTS" id="PR00927">
    <property type="entry name" value="ADPTRNSLCASE"/>
</dbReference>
<keyword evidence="7 9" id="KW-0472">Membrane</keyword>
<dbReference type="GO" id="GO:0005471">
    <property type="term" value="F:ATP:ADP antiporter activity"/>
    <property type="evidence" value="ECO:0007669"/>
    <property type="project" value="UniProtKB-UniRule"/>
</dbReference>
<evidence type="ECO:0000256" key="10">
    <source>
        <dbReference type="RuleBase" id="RU000488"/>
    </source>
</evidence>
<dbReference type="InterPro" id="IPR002067">
    <property type="entry name" value="MCP"/>
</dbReference>
<protein>
    <recommendedName>
        <fullName evidence="11">ADP/ATP translocase</fullName>
    </recommendedName>
    <alternativeName>
        <fullName evidence="11">ADP,ATP carrier protein</fullName>
    </alternativeName>
</protein>
<comment type="caution">
    <text evidence="12">The sequence shown here is derived from an EMBL/GenBank/DDBJ whole genome shotgun (WGS) entry which is preliminary data.</text>
</comment>
<organism evidence="12 13">
    <name type="scientific">Cocos nucifera</name>
    <name type="common">Coconut palm</name>
    <dbReference type="NCBI Taxonomy" id="13894"/>
    <lineage>
        <taxon>Eukaryota</taxon>
        <taxon>Viridiplantae</taxon>
        <taxon>Streptophyta</taxon>
        <taxon>Embryophyta</taxon>
        <taxon>Tracheophyta</taxon>
        <taxon>Spermatophyta</taxon>
        <taxon>Magnoliopsida</taxon>
        <taxon>Liliopsida</taxon>
        <taxon>Arecaceae</taxon>
        <taxon>Arecoideae</taxon>
        <taxon>Cocoseae</taxon>
        <taxon>Attaleinae</taxon>
        <taxon>Cocos</taxon>
    </lineage>
</organism>
<dbReference type="Gene3D" id="1.50.40.10">
    <property type="entry name" value="Mitochondrial carrier domain"/>
    <property type="match status" value="1"/>
</dbReference>
<keyword evidence="13" id="KW-1185">Reference proteome</keyword>
<sequence length="120" mass="12863">MGAPAGAATASWGEKMAADVVMGGAAAAVAKSVGGAGDAPARKLREMLKRGHQRRPYRGIADRLLRALREESLLSLWRGNQANVIRYFPTQVGGSSKNSTFLIQILRVLVYLILLDGDQN</sequence>
<comment type="subunit">
    <text evidence="11">Monomer.</text>
</comment>
<dbReference type="PROSITE" id="PS50920">
    <property type="entry name" value="SOLCAR"/>
    <property type="match status" value="1"/>
</dbReference>
<comment type="similarity">
    <text evidence="2 10">Belongs to the mitochondrial carrier (TC 2.A.29) family.</text>
</comment>
<evidence type="ECO:0000256" key="11">
    <source>
        <dbReference type="RuleBase" id="RU368008"/>
    </source>
</evidence>
<evidence type="ECO:0000256" key="8">
    <source>
        <dbReference type="ARBA" id="ARBA00024143"/>
    </source>
</evidence>
<gene>
    <name evidence="12" type="ORF">COCNU_12G006490</name>
</gene>
<comment type="function">
    <text evidence="11">Catalyzes the exchange of ADP and ATP across the membrane.</text>
</comment>
<evidence type="ECO:0000256" key="3">
    <source>
        <dbReference type="ARBA" id="ARBA00022448"/>
    </source>
</evidence>
<accession>A0A8K0IRL9</accession>
<keyword evidence="3 10" id="KW-0813">Transport</keyword>
<dbReference type="PANTHER" id="PTHR45635:SF8">
    <property type="entry name" value="ADP,ATP CARRIER PROTEIN ER-ANT1"/>
    <property type="match status" value="1"/>
</dbReference>
<keyword evidence="5" id="KW-0677">Repeat</keyword>
<evidence type="ECO:0000256" key="2">
    <source>
        <dbReference type="ARBA" id="ARBA00006375"/>
    </source>
</evidence>
<dbReference type="EMBL" id="CM017883">
    <property type="protein sequence ID" value="KAG1365649.1"/>
    <property type="molecule type" value="Genomic_DNA"/>
</dbReference>
<dbReference type="InterPro" id="IPR002113">
    <property type="entry name" value="ADT_euk_type"/>
</dbReference>
<name>A0A8K0IRL9_COCNU</name>
<dbReference type="PRINTS" id="PR00926">
    <property type="entry name" value="MITOCARRIER"/>
</dbReference>
<proteinExistence type="inferred from homology"/>
<evidence type="ECO:0000313" key="12">
    <source>
        <dbReference type="EMBL" id="KAG1365649.1"/>
    </source>
</evidence>
<dbReference type="GO" id="GO:0005743">
    <property type="term" value="C:mitochondrial inner membrane"/>
    <property type="evidence" value="ECO:0007669"/>
    <property type="project" value="InterPro"/>
</dbReference>
<evidence type="ECO:0000256" key="6">
    <source>
        <dbReference type="ARBA" id="ARBA00022989"/>
    </source>
</evidence>
<dbReference type="GO" id="GO:1990544">
    <property type="term" value="P:mitochondrial ATP transmembrane transport"/>
    <property type="evidence" value="ECO:0007669"/>
    <property type="project" value="InterPro"/>
</dbReference>
<evidence type="ECO:0000313" key="13">
    <source>
        <dbReference type="Proteomes" id="UP000797356"/>
    </source>
</evidence>
<keyword evidence="6" id="KW-1133">Transmembrane helix</keyword>
<dbReference type="AlphaFoldDB" id="A0A8K0IRL9"/>
<keyword evidence="4 9" id="KW-0812">Transmembrane</keyword>
<dbReference type="InterPro" id="IPR018108">
    <property type="entry name" value="MCP_transmembrane"/>
</dbReference>
<reference evidence="12" key="1">
    <citation type="journal article" date="2017" name="Gigascience">
        <title>The genome draft of coconut (Cocos nucifera).</title>
        <authorList>
            <person name="Xiao Y."/>
            <person name="Xu P."/>
            <person name="Fan H."/>
            <person name="Baudouin L."/>
            <person name="Xia W."/>
            <person name="Bocs S."/>
            <person name="Xu J."/>
            <person name="Li Q."/>
            <person name="Guo A."/>
            <person name="Zhou L."/>
            <person name="Li J."/>
            <person name="Wu Y."/>
            <person name="Ma Z."/>
            <person name="Armero A."/>
            <person name="Issali A.E."/>
            <person name="Liu N."/>
            <person name="Peng M."/>
            <person name="Yang Y."/>
        </authorList>
    </citation>
    <scope>NUCLEOTIDE SEQUENCE</scope>
    <source>
        <tissue evidence="12">Spear leaf of Hainan Tall coconut</tissue>
    </source>
</reference>
<comment type="subcellular location">
    <subcellularLocation>
        <location evidence="1 11">Membrane</location>
        <topology evidence="1 11">Multi-pass membrane protein</topology>
    </subcellularLocation>
</comment>
<feature type="repeat" description="Solcar" evidence="9">
    <location>
        <begin position="18"/>
        <end position="104"/>
    </location>
</feature>